<keyword evidence="3" id="KW-1185">Reference proteome</keyword>
<evidence type="ECO:0000313" key="4">
    <source>
        <dbReference type="Proteomes" id="UP000195814"/>
    </source>
</evidence>
<name>A0A1Y0LGA4_TATCI</name>
<dbReference type="EMBL" id="CP015581">
    <property type="protein sequence ID" value="ARU96558.1"/>
    <property type="molecule type" value="Genomic_DNA"/>
</dbReference>
<dbReference type="Proteomes" id="UP000195814">
    <property type="component" value="Chromosome"/>
</dbReference>
<organism evidence="1 4">
    <name type="scientific">Tatumella citrea</name>
    <name type="common">Pantoea citrea</name>
    <dbReference type="NCBI Taxonomy" id="53336"/>
    <lineage>
        <taxon>Bacteria</taxon>
        <taxon>Pseudomonadati</taxon>
        <taxon>Pseudomonadota</taxon>
        <taxon>Gammaproteobacteria</taxon>
        <taxon>Enterobacterales</taxon>
        <taxon>Erwiniaceae</taxon>
        <taxon>Tatumella</taxon>
    </lineage>
</organism>
<dbReference type="EMBL" id="CP015579">
    <property type="protein sequence ID" value="ARU92524.1"/>
    <property type="molecule type" value="Genomic_DNA"/>
</dbReference>
<dbReference type="Proteomes" id="UP000195729">
    <property type="component" value="Chromosome"/>
</dbReference>
<evidence type="ECO:0000313" key="3">
    <source>
        <dbReference type="Proteomes" id="UP000195729"/>
    </source>
</evidence>
<dbReference type="KEGG" id="tci:A7K98_01125"/>
<protein>
    <submittedName>
        <fullName evidence="1">Uncharacterized protein</fullName>
    </submittedName>
</protein>
<evidence type="ECO:0000313" key="2">
    <source>
        <dbReference type="EMBL" id="ARU96558.1"/>
    </source>
</evidence>
<evidence type="ECO:0000313" key="1">
    <source>
        <dbReference type="EMBL" id="ARU92524.1"/>
    </source>
</evidence>
<accession>A0A1Y0LGA4</accession>
<proteinExistence type="predicted"/>
<gene>
    <name evidence="1" type="ORF">A7K98_01125</name>
    <name evidence="2" type="ORF">A7K99_01120</name>
</gene>
<dbReference type="AlphaFoldDB" id="A0A1Y0LGA4"/>
<sequence>MGRSIQIAPPPPLPLFLSDPSSRFSDDFRLVFSEFATAVINSRFADQFYEIIGRFLIYLFPETM</sequence>
<reference evidence="3 4" key="1">
    <citation type="submission" date="2016-05" db="EMBL/GenBank/DDBJ databases">
        <title>Complete genome sequence of two 2,5-diketo-D-glunonic acid producing strain Tatumella citrea.</title>
        <authorList>
            <person name="Duan C."/>
            <person name="Yang J."/>
            <person name="Yang S."/>
        </authorList>
    </citation>
    <scope>NUCLEOTIDE SEQUENCE [LARGE SCALE GENOMIC DNA]</scope>
    <source>
        <strain evidence="2 3">ATCC 39140</strain>
        <strain evidence="1 4">DSM 13699</strain>
    </source>
</reference>